<reference evidence="1 2" key="1">
    <citation type="submission" date="2021-03" db="EMBL/GenBank/DDBJ databases">
        <title>Enterococcal diversity collection.</title>
        <authorList>
            <person name="Gilmore M.S."/>
            <person name="Schwartzman J."/>
            <person name="Van Tyne D."/>
            <person name="Martin M."/>
            <person name="Earl A.M."/>
            <person name="Manson A.L."/>
            <person name="Straub T."/>
            <person name="Salamzade R."/>
            <person name="Saavedra J."/>
            <person name="Lebreton F."/>
            <person name="Prichula J."/>
            <person name="Schaufler K."/>
            <person name="Gaca A."/>
            <person name="Sgardioli B."/>
            <person name="Wagenaar J."/>
            <person name="Strong T."/>
        </authorList>
    </citation>
    <scope>NUCLEOTIDE SEQUENCE [LARGE SCALE GENOMIC DNA]</scope>
    <source>
        <strain evidence="1 2">DIV0869a</strain>
    </source>
</reference>
<organism evidence="1 2">
    <name type="scientific">Candidatus Enterococcus ikei</name>
    <dbReference type="NCBI Taxonomy" id="2815326"/>
    <lineage>
        <taxon>Bacteria</taxon>
        <taxon>Bacillati</taxon>
        <taxon>Bacillota</taxon>
        <taxon>Bacilli</taxon>
        <taxon>Lactobacillales</taxon>
        <taxon>Enterococcaceae</taxon>
        <taxon>Enterococcus</taxon>
    </lineage>
</organism>
<evidence type="ECO:0008006" key="3">
    <source>
        <dbReference type="Google" id="ProtNLM"/>
    </source>
</evidence>
<proteinExistence type="predicted"/>
<name>A0ABS3GVS8_9ENTE</name>
<sequence length="99" mass="11365">MSEKRLSFSGQEFSLDRWGDSIYLTDAKDYTCTEIREFMPAEHEPQNAEYMLITSGIQPMLTREELNQFALKILTLTGYLPINDEQKQEPASSANDTSH</sequence>
<evidence type="ECO:0000313" key="2">
    <source>
        <dbReference type="Proteomes" id="UP000664632"/>
    </source>
</evidence>
<dbReference type="Proteomes" id="UP000664632">
    <property type="component" value="Unassembled WGS sequence"/>
</dbReference>
<dbReference type="EMBL" id="JAFLWD010000003">
    <property type="protein sequence ID" value="MBO0438935.1"/>
    <property type="molecule type" value="Genomic_DNA"/>
</dbReference>
<dbReference type="RefSeq" id="WP_207111048.1">
    <property type="nucleotide sequence ID" value="NZ_JAFLWD010000003.1"/>
</dbReference>
<keyword evidence="2" id="KW-1185">Reference proteome</keyword>
<accession>A0ABS3GVS8</accession>
<protein>
    <recommendedName>
        <fullName evidence="3">Phage protein</fullName>
    </recommendedName>
</protein>
<evidence type="ECO:0000313" key="1">
    <source>
        <dbReference type="EMBL" id="MBO0438935.1"/>
    </source>
</evidence>
<comment type="caution">
    <text evidence="1">The sequence shown here is derived from an EMBL/GenBank/DDBJ whole genome shotgun (WGS) entry which is preliminary data.</text>
</comment>
<gene>
    <name evidence="1" type="ORF">JZO69_00985</name>
</gene>